<dbReference type="Pfam" id="PF05443">
    <property type="entry name" value="ROS_MUCR"/>
    <property type="match status" value="1"/>
</dbReference>
<dbReference type="SUPFAM" id="SSF55874">
    <property type="entry name" value="ATPase domain of HSP90 chaperone/DNA topoisomerase II/histidine kinase"/>
    <property type="match status" value="1"/>
</dbReference>
<accession>A0A1G7Z7D5</accession>
<dbReference type="Gene3D" id="1.10.287.130">
    <property type="match status" value="1"/>
</dbReference>
<dbReference type="GO" id="GO:0008270">
    <property type="term" value="F:zinc ion binding"/>
    <property type="evidence" value="ECO:0007669"/>
    <property type="project" value="InterPro"/>
</dbReference>
<dbReference type="GO" id="GO:0006355">
    <property type="term" value="P:regulation of DNA-templated transcription"/>
    <property type="evidence" value="ECO:0007669"/>
    <property type="project" value="InterPro"/>
</dbReference>
<dbReference type="SMART" id="SM00388">
    <property type="entry name" value="HisKA"/>
    <property type="match status" value="1"/>
</dbReference>
<feature type="domain" description="Histidine kinase" evidence="5">
    <location>
        <begin position="184"/>
        <end position="402"/>
    </location>
</feature>
<dbReference type="InterPro" id="IPR029016">
    <property type="entry name" value="GAF-like_dom_sf"/>
</dbReference>
<dbReference type="InterPro" id="IPR036097">
    <property type="entry name" value="HisK_dim/P_sf"/>
</dbReference>
<dbReference type="PANTHER" id="PTHR43547">
    <property type="entry name" value="TWO-COMPONENT HISTIDINE KINASE"/>
    <property type="match status" value="1"/>
</dbReference>
<dbReference type="Gene3D" id="3.30.450.40">
    <property type="match status" value="1"/>
</dbReference>
<comment type="similarity">
    <text evidence="2">Belongs to the ros/MucR family.</text>
</comment>
<dbReference type="PRINTS" id="PR00344">
    <property type="entry name" value="BCTRLSENSOR"/>
</dbReference>
<dbReference type="InterPro" id="IPR003018">
    <property type="entry name" value="GAF"/>
</dbReference>
<evidence type="ECO:0000313" key="7">
    <source>
        <dbReference type="Proteomes" id="UP000199399"/>
    </source>
</evidence>
<protein>
    <recommendedName>
        <fullName evidence="3">histidine kinase</fullName>
        <ecNumber evidence="3">2.7.13.3</ecNumber>
    </recommendedName>
</protein>
<dbReference type="EC" id="2.7.13.3" evidence="3"/>
<sequence length="476" mass="51956">MNYDHLALSEFGIPLSDFDIRFDKITHLASRLLSTPVSLLTVIDDTADLQLLKSAVGVPDELRQNRATPLSHSFCKYVRDSGAPLSLTDARADPIHMHNPAIEAFGVVSYLGVPFHGERGEPMGALCCMDIRPREWTDQDVEILMHLASIADDQFQLASAVRDRARAKLLAERAALARSSFLSHANHEVRTPLSAISGAARLLSAASTDTKTRSLVEVIDRNTLRLRALTEDLIRIAELDTATASIEAESVDLIDLIKDIFAKYEGAAQSKGLKLVLSTEAINSLTFLFDAAVLTNVIDRLVSNAIKFTAIGEVRITVEETSPDAFVIIRISDTGAGIGSNLQGKLFEEFEGHDPRTAREGGGTGLGMNIVKREIELLGGTISLSSQLGEGTQFEVCLPTARSSGNDTYRANEPQSNSGHLTCLECGVKLSLLRRHLKHEHGISPEVYRAKWGLPEDFELSSAAYRVMRAVAKRDK</sequence>
<gene>
    <name evidence="6" type="ORF">SAMN04489759_11924</name>
</gene>
<dbReference type="AlphaFoldDB" id="A0A1G7Z7D5"/>
<dbReference type="OrthoDB" id="9801651at2"/>
<dbReference type="InterPro" id="IPR005467">
    <property type="entry name" value="His_kinase_dom"/>
</dbReference>
<dbReference type="RefSeq" id="WP_093744175.1">
    <property type="nucleotide sequence ID" value="NZ_FNBP01000019.1"/>
</dbReference>
<dbReference type="STRING" id="218672.SAMN04489759_11924"/>
<evidence type="ECO:0000313" key="6">
    <source>
        <dbReference type="EMBL" id="SDH04527.1"/>
    </source>
</evidence>
<dbReference type="Gene3D" id="1.10.10.1550">
    <property type="entry name" value="ROS/MUCR transcriptional regulator protein"/>
    <property type="match status" value="1"/>
</dbReference>
<dbReference type="EMBL" id="FNBP01000019">
    <property type="protein sequence ID" value="SDH04527.1"/>
    <property type="molecule type" value="Genomic_DNA"/>
</dbReference>
<dbReference type="Proteomes" id="UP000199399">
    <property type="component" value="Unassembled WGS sequence"/>
</dbReference>
<dbReference type="CDD" id="cd00082">
    <property type="entry name" value="HisKA"/>
    <property type="match status" value="1"/>
</dbReference>
<dbReference type="Pfam" id="PF00512">
    <property type="entry name" value="HisKA"/>
    <property type="match status" value="1"/>
</dbReference>
<dbReference type="InterPro" id="IPR041920">
    <property type="entry name" value="ROS/MUCR_sf"/>
</dbReference>
<dbReference type="GO" id="GO:0003677">
    <property type="term" value="F:DNA binding"/>
    <property type="evidence" value="ECO:0007669"/>
    <property type="project" value="InterPro"/>
</dbReference>
<evidence type="ECO:0000259" key="5">
    <source>
        <dbReference type="PROSITE" id="PS50109"/>
    </source>
</evidence>
<reference evidence="7" key="1">
    <citation type="submission" date="2016-10" db="EMBL/GenBank/DDBJ databases">
        <authorList>
            <person name="Varghese N."/>
            <person name="Submissions S."/>
        </authorList>
    </citation>
    <scope>NUCLEOTIDE SEQUENCE [LARGE SCALE GENOMIC DNA]</scope>
    <source>
        <strain evidence="7">DSM 16477</strain>
    </source>
</reference>
<dbReference type="Pfam" id="PF01590">
    <property type="entry name" value="GAF"/>
    <property type="match status" value="1"/>
</dbReference>
<keyword evidence="7" id="KW-1185">Reference proteome</keyword>
<dbReference type="SUPFAM" id="SSF55781">
    <property type="entry name" value="GAF domain-like"/>
    <property type="match status" value="1"/>
</dbReference>
<dbReference type="PANTHER" id="PTHR43547:SF2">
    <property type="entry name" value="HYBRID SIGNAL TRANSDUCTION HISTIDINE KINASE C"/>
    <property type="match status" value="1"/>
</dbReference>
<dbReference type="Pfam" id="PF02518">
    <property type="entry name" value="HATPase_c"/>
    <property type="match status" value="1"/>
</dbReference>
<dbReference type="SUPFAM" id="SSF47384">
    <property type="entry name" value="Homodimeric domain of signal transducing histidine kinase"/>
    <property type="match status" value="1"/>
</dbReference>
<dbReference type="Gene3D" id="3.30.565.10">
    <property type="entry name" value="Histidine kinase-like ATPase, C-terminal domain"/>
    <property type="match status" value="1"/>
</dbReference>
<dbReference type="PROSITE" id="PS50109">
    <property type="entry name" value="HIS_KIN"/>
    <property type="match status" value="1"/>
</dbReference>
<evidence type="ECO:0000256" key="1">
    <source>
        <dbReference type="ARBA" id="ARBA00000085"/>
    </source>
</evidence>
<dbReference type="SMART" id="SM00387">
    <property type="entry name" value="HATPase_c"/>
    <property type="match status" value="1"/>
</dbReference>
<dbReference type="GO" id="GO:0000155">
    <property type="term" value="F:phosphorelay sensor kinase activity"/>
    <property type="evidence" value="ECO:0007669"/>
    <property type="project" value="InterPro"/>
</dbReference>
<evidence type="ECO:0000256" key="3">
    <source>
        <dbReference type="ARBA" id="ARBA00012438"/>
    </source>
</evidence>
<dbReference type="InterPro" id="IPR008807">
    <property type="entry name" value="ROS_MUCR"/>
</dbReference>
<dbReference type="InterPro" id="IPR003661">
    <property type="entry name" value="HisK_dim/P_dom"/>
</dbReference>
<evidence type="ECO:0000256" key="4">
    <source>
        <dbReference type="ARBA" id="ARBA00022553"/>
    </source>
</evidence>
<comment type="catalytic activity">
    <reaction evidence="1">
        <text>ATP + protein L-histidine = ADP + protein N-phospho-L-histidine.</text>
        <dbReference type="EC" id="2.7.13.3"/>
    </reaction>
</comment>
<dbReference type="InterPro" id="IPR036890">
    <property type="entry name" value="HATPase_C_sf"/>
</dbReference>
<proteinExistence type="inferred from homology"/>
<organism evidence="6 7">
    <name type="scientific">Sulfitobacter delicatus</name>
    <dbReference type="NCBI Taxonomy" id="218672"/>
    <lineage>
        <taxon>Bacteria</taxon>
        <taxon>Pseudomonadati</taxon>
        <taxon>Pseudomonadota</taxon>
        <taxon>Alphaproteobacteria</taxon>
        <taxon>Rhodobacterales</taxon>
        <taxon>Roseobacteraceae</taxon>
        <taxon>Sulfitobacter</taxon>
    </lineage>
</organism>
<dbReference type="SMART" id="SM00065">
    <property type="entry name" value="GAF"/>
    <property type="match status" value="1"/>
</dbReference>
<name>A0A1G7Z7D5_9RHOB</name>
<dbReference type="InterPro" id="IPR004358">
    <property type="entry name" value="Sig_transdc_His_kin-like_C"/>
</dbReference>
<keyword evidence="4" id="KW-0597">Phosphoprotein</keyword>
<evidence type="ECO:0000256" key="2">
    <source>
        <dbReference type="ARBA" id="ARBA00007031"/>
    </source>
</evidence>
<dbReference type="InterPro" id="IPR003594">
    <property type="entry name" value="HATPase_dom"/>
</dbReference>